<keyword evidence="4" id="KW-0560">Oxidoreductase</keyword>
<evidence type="ECO:0000256" key="4">
    <source>
        <dbReference type="ARBA" id="ARBA00023002"/>
    </source>
</evidence>
<evidence type="ECO:0000313" key="8">
    <source>
        <dbReference type="EMBL" id="OSC97398.1"/>
    </source>
</evidence>
<accession>A0A1Y2I8G0</accession>
<reference evidence="8 9" key="1">
    <citation type="journal article" date="2015" name="Biotechnol. Biofuels">
        <title>Enhanced degradation of softwood versus hardwood by the white-rot fungus Pycnoporus coccineus.</title>
        <authorList>
            <person name="Couturier M."/>
            <person name="Navarro D."/>
            <person name="Chevret D."/>
            <person name="Henrissat B."/>
            <person name="Piumi F."/>
            <person name="Ruiz-Duenas F.J."/>
            <person name="Martinez A.T."/>
            <person name="Grigoriev I.V."/>
            <person name="Riley R."/>
            <person name="Lipzen A."/>
            <person name="Berrin J.G."/>
            <person name="Master E.R."/>
            <person name="Rosso M.N."/>
        </authorList>
    </citation>
    <scope>NUCLEOTIDE SEQUENCE [LARGE SCALE GENOMIC DNA]</scope>
    <source>
        <strain evidence="8 9">BRFM310</strain>
    </source>
</reference>
<keyword evidence="6" id="KW-0472">Membrane</keyword>
<keyword evidence="3" id="KW-0288">FMN</keyword>
<dbReference type="GO" id="GO:0016491">
    <property type="term" value="F:oxidoreductase activity"/>
    <property type="evidence" value="ECO:0007669"/>
    <property type="project" value="UniProtKB-KW"/>
</dbReference>
<keyword evidence="6" id="KW-1133">Transmembrane helix</keyword>
<dbReference type="AlphaFoldDB" id="A0A1Y2I8G0"/>
<dbReference type="PANTHER" id="PTHR43656:SF2">
    <property type="entry name" value="BINDING OXIDOREDUCTASE, PUTATIVE (AFU_ORTHOLOGUE AFUA_2G08260)-RELATED"/>
    <property type="match status" value="1"/>
</dbReference>
<gene>
    <name evidence="8" type="ORF">PYCCODRAFT_1440261</name>
</gene>
<dbReference type="Gene3D" id="3.20.20.70">
    <property type="entry name" value="Aldolase class I"/>
    <property type="match status" value="1"/>
</dbReference>
<evidence type="ECO:0000256" key="6">
    <source>
        <dbReference type="SAM" id="Phobius"/>
    </source>
</evidence>
<keyword evidence="6" id="KW-0812">Transmembrane</keyword>
<dbReference type="Pfam" id="PF00724">
    <property type="entry name" value="Oxidored_FMN"/>
    <property type="match status" value="1"/>
</dbReference>
<feature type="domain" description="NADH:flavin oxidoreductase/NADH oxidase N-terminal" evidence="7">
    <location>
        <begin position="168"/>
        <end position="439"/>
    </location>
</feature>
<name>A0A1Y2I8G0_TRAC3</name>
<dbReference type="OrthoDB" id="1663137at2759"/>
<dbReference type="SUPFAM" id="SSF51395">
    <property type="entry name" value="FMN-linked oxidoreductases"/>
    <property type="match status" value="1"/>
</dbReference>
<dbReference type="InterPro" id="IPR001155">
    <property type="entry name" value="OxRdtase_FMN_N"/>
</dbReference>
<dbReference type="EMBL" id="KZ084152">
    <property type="protein sequence ID" value="OSC97398.1"/>
    <property type="molecule type" value="Genomic_DNA"/>
</dbReference>
<feature type="region of interest" description="Disordered" evidence="5">
    <location>
        <begin position="1"/>
        <end position="37"/>
    </location>
</feature>
<dbReference type="PANTHER" id="PTHR43656">
    <property type="entry name" value="BINDING OXIDOREDUCTASE, PUTATIVE (AFU_ORTHOLOGUE AFUA_2G08260)-RELATED"/>
    <property type="match status" value="1"/>
</dbReference>
<dbReference type="STRING" id="1353009.A0A1Y2I8G0"/>
<keyword evidence="9" id="KW-1185">Reference proteome</keyword>
<feature type="compositionally biased region" description="Basic and acidic residues" evidence="5">
    <location>
        <begin position="18"/>
        <end position="27"/>
    </location>
</feature>
<evidence type="ECO:0000313" key="9">
    <source>
        <dbReference type="Proteomes" id="UP000193067"/>
    </source>
</evidence>
<evidence type="ECO:0000256" key="3">
    <source>
        <dbReference type="ARBA" id="ARBA00022643"/>
    </source>
</evidence>
<dbReference type="InterPro" id="IPR051799">
    <property type="entry name" value="NADH_flavin_oxidoreductase"/>
</dbReference>
<sequence>MSSSTDRKPYNTSSGSHRNREYERLSSESEEDERPYDDQTLLSHAQKIFTPVTFPCGRAIPNRLVKAPLYEHFGPIWGGPPHEGHYALYATWSAGGWGMVVTGNVQVDKRHISMGRDLVIPDLLNPEAIAPFQRLAQVMHTGVDTDTDATDVNERVTNVPVPFASPLAVLQLSHSGRQSLNIFGGRLPFVPPLAPSPIRMGQAHAAKDGWFSRFLHQLSHQVPREMTHADIQLVIEQFVRGARLAVQSGFDGVQIHAAHGYLLTQFISPKSNVRMDEYSADTDPLRLVREITHAVRAVVPDDFIVGIKLNSADYTRDSAEPQAERALEHVREIGSWGLIDYIEVTGGDYEDPQFIDASASFKSARQVLFESFAERSIKVLADCTPPNRAPPLVCLTGGLNTLPKMASVLAHSHAHILGIGRASVIYPHLPAKLYKSLQKRSAGISDDFLMAEPPKLTEDGLGAPPKSYLSWRGVQRLLIIALQMIWAVIPLEFPRLFGVGQNVSWHNMMLRRIALGEEVDWTEGTVATAMKFFLCRTPYPPGRDRRGMAWWIMAGLLGVAIGLALGQFI</sequence>
<protein>
    <submittedName>
        <fullName evidence="8">FMN-linked oxidoreductase</fullName>
    </submittedName>
</protein>
<feature type="transmembrane region" description="Helical" evidence="6">
    <location>
        <begin position="548"/>
        <end position="566"/>
    </location>
</feature>
<evidence type="ECO:0000256" key="5">
    <source>
        <dbReference type="SAM" id="MobiDB-lite"/>
    </source>
</evidence>
<comment type="similarity">
    <text evidence="1">Belongs to the NADH:flavin oxidoreductase/NADH oxidase family.</text>
</comment>
<evidence type="ECO:0000256" key="2">
    <source>
        <dbReference type="ARBA" id="ARBA00022630"/>
    </source>
</evidence>
<dbReference type="InterPro" id="IPR013785">
    <property type="entry name" value="Aldolase_TIM"/>
</dbReference>
<organism evidence="8 9">
    <name type="scientific">Trametes coccinea (strain BRFM310)</name>
    <name type="common">Pycnoporus coccineus</name>
    <dbReference type="NCBI Taxonomy" id="1353009"/>
    <lineage>
        <taxon>Eukaryota</taxon>
        <taxon>Fungi</taxon>
        <taxon>Dikarya</taxon>
        <taxon>Basidiomycota</taxon>
        <taxon>Agaricomycotina</taxon>
        <taxon>Agaricomycetes</taxon>
        <taxon>Polyporales</taxon>
        <taxon>Polyporaceae</taxon>
        <taxon>Trametes</taxon>
    </lineage>
</organism>
<evidence type="ECO:0000256" key="1">
    <source>
        <dbReference type="ARBA" id="ARBA00005979"/>
    </source>
</evidence>
<keyword evidence="2" id="KW-0285">Flavoprotein</keyword>
<evidence type="ECO:0000259" key="7">
    <source>
        <dbReference type="Pfam" id="PF00724"/>
    </source>
</evidence>
<dbReference type="GO" id="GO:0010181">
    <property type="term" value="F:FMN binding"/>
    <property type="evidence" value="ECO:0007669"/>
    <property type="project" value="InterPro"/>
</dbReference>
<dbReference type="Proteomes" id="UP000193067">
    <property type="component" value="Unassembled WGS sequence"/>
</dbReference>
<proteinExistence type="inferred from homology"/>